<evidence type="ECO:0000313" key="2">
    <source>
        <dbReference type="Proteomes" id="UP000221339"/>
    </source>
</evidence>
<protein>
    <submittedName>
        <fullName evidence="1">Uncharacterized protein</fullName>
    </submittedName>
</protein>
<dbReference type="EMBL" id="KT001914">
    <property type="protein sequence ID" value="AKU43634.1"/>
    <property type="molecule type" value="Genomic_DNA"/>
</dbReference>
<organism evidence="1 2">
    <name type="scientific">Caulobacter phage Seuss</name>
    <dbReference type="NCBI Taxonomy" id="1675601"/>
    <lineage>
        <taxon>Viruses</taxon>
        <taxon>Duplodnaviria</taxon>
        <taxon>Heunggongvirae</taxon>
        <taxon>Uroviricota</taxon>
        <taxon>Caudoviricetes</taxon>
        <taxon>Seussvirus</taxon>
        <taxon>Seussvirus seuss</taxon>
    </lineage>
</organism>
<evidence type="ECO:0000313" key="1">
    <source>
        <dbReference type="EMBL" id="AKU43634.1"/>
    </source>
</evidence>
<sequence length="146" mass="16097">MSLHAAPVKLPAAVEIRPGTPYHPNHWDTCPTLARQRIYDAIYNEAREAAIAACKDMPDGGACGFAWVVFRPATHPFIRHMKATGRGSAHYAGGWQFWNPGEYRGQSIDAIEAGATAFAKVLQSYWPERNSGARQEPLIYAGSRLD</sequence>
<gene>
    <name evidence="1" type="ORF">CPT_Seuss108</name>
</gene>
<reference evidence="1 2" key="1">
    <citation type="journal article" date="2015" name="Genome Announc.">
        <title>Complete Genome Sequence of Caulobacter crescentus Siphophage Seuss.</title>
        <authorList>
            <person name="Sloan J.M."/>
            <person name="Keene J.L."/>
            <person name="Cahill J.L."/>
            <person name="Rasche E.S."/>
            <person name="Kuty Everett G.F."/>
        </authorList>
    </citation>
    <scope>NUCLEOTIDE SEQUENCE [LARGE SCALE GENOMIC DNA]</scope>
</reference>
<dbReference type="Proteomes" id="UP000221339">
    <property type="component" value="Segment"/>
</dbReference>
<name>A0A0K1LME1_9CAUD</name>
<proteinExistence type="predicted"/>
<accession>A0A0K1LME1</accession>
<keyword evidence="2" id="KW-1185">Reference proteome</keyword>